<dbReference type="InterPro" id="IPR013757">
    <property type="entry name" value="Topo_IIA_A_a_sf"/>
</dbReference>
<dbReference type="HAMAP" id="MF_01897">
    <property type="entry name" value="GyrA"/>
    <property type="match status" value="1"/>
</dbReference>
<dbReference type="Proteomes" id="UP001166004">
    <property type="component" value="Unassembled WGS sequence"/>
</dbReference>
<dbReference type="Gene3D" id="2.120.10.90">
    <property type="entry name" value="DNA gyrase/topoisomerase IV, subunit A, C-terminal"/>
    <property type="match status" value="1"/>
</dbReference>
<keyword evidence="3 8" id="KW-0547">Nucleotide-binding</keyword>
<dbReference type="EC" id="5.6.2.2" evidence="8"/>
<dbReference type="InterPro" id="IPR035516">
    <property type="entry name" value="Gyrase/topoIV_suA_C"/>
</dbReference>
<dbReference type="PANTHER" id="PTHR43493:SF5">
    <property type="entry name" value="DNA GYRASE SUBUNIT A, CHLOROPLASTIC_MITOCHONDRIAL"/>
    <property type="match status" value="1"/>
</dbReference>
<feature type="domain" description="Topo IIA-type catalytic" evidence="10">
    <location>
        <begin position="38"/>
        <end position="530"/>
    </location>
</feature>
<dbReference type="PANTHER" id="PTHR43493">
    <property type="entry name" value="DNA GYRASE/TOPOISOMERASE SUBUNIT A"/>
    <property type="match status" value="1"/>
</dbReference>
<keyword evidence="6 8" id="KW-0238">DNA-binding</keyword>
<keyword evidence="8" id="KW-0963">Cytoplasm</keyword>
<evidence type="ECO:0000256" key="9">
    <source>
        <dbReference type="PROSITE-ProRule" id="PRU01384"/>
    </source>
</evidence>
<dbReference type="PROSITE" id="PS52040">
    <property type="entry name" value="TOPO_IIA"/>
    <property type="match status" value="1"/>
</dbReference>
<dbReference type="Gene3D" id="3.90.199.10">
    <property type="entry name" value="Topoisomerase II, domain 5"/>
    <property type="match status" value="1"/>
</dbReference>
<keyword evidence="5 8" id="KW-0799">Topoisomerase</keyword>
<sequence length="855" mass="95416">MKDTETPKDKNIKLISMHDEMSSSYLSYAMSVIVSRALPDVRDGLKPVHRRILFAMYKGGYDWSKQFRKSARIVGDVIGKYHPHGDQSVYDALVRMVQDFSMSLPLVQGQGNFGSIDGDPAAAMRYTETRLAKVSQYLIDDIEKNTIEYKSNYDETEKEPTVLPAQYPNLLVNGAGGIAVGMATSIPPHNLGEIINGTLALIENKDIKIKELMKHIPGPDFPTGGVIIGKDIIKAGYNVGRGSFKIRGEISVEAQKNGRERLVITSVPYQVNKSALNERIAQLVREKKIEGIRDIRDESNREGIRVAIDLRNGVEPETIKRQLYKNTSIESSFGFNTLAIVEGKPKICNLKDFLTNFLTFREDVIVKKTKYDLKKAEDRAHILIGLSVSVENLDKIIKIIRSSKTPDDAKKQLLKTKWKINKSLKLISLVEEKKIKNLYSFSEPQVVAILELRLQKLTALGINEIEVEIKKLADLIKSYKKILNSKKELSRVISEELKSIKEKFSVPRRTKIIDAILNYDIEETIQKESVIITVTLQGYIKRGALSSVKQQKRGGKGKSGITTRDADSVIQTLSVNTHTSVLFFSTEGLVYKVKAWKIPEGSTTSKGKSLFNILPLKNHQSISSIMPFPEDKSDLKNLQIVFATAKGKVRKNSLDDFSSINTAGKIAMKLDPNDKIVGVEICKDDQDIMLSTKNGKCIRFESKKLRIFKGRSSKGIKGIELAPNDEIVSLSIVNKEKVKNIKDSKTDLSTLERFILSITENGFGKKTNHLDYRATNRGGKGIIGIVNSPRNGSICSSFPVFESDEIMISTNKGRVIRVAVKEIRTAGRNTQGVRIIKLSGDEKVVSAIKIDDNLA</sequence>
<dbReference type="EMBL" id="LANA01000002">
    <property type="protein sequence ID" value="NMN68028.1"/>
    <property type="molecule type" value="Genomic_DNA"/>
</dbReference>
<feature type="short sequence motif" description="GyrA-box" evidence="8">
    <location>
        <begin position="551"/>
        <end position="557"/>
    </location>
</feature>
<comment type="caution">
    <text evidence="11">The sequence shown here is derived from an EMBL/GenBank/DDBJ whole genome shotgun (WGS) entry which is preliminary data.</text>
</comment>
<comment type="subunit">
    <text evidence="8">Heterotetramer, composed of two GyrA and two GyrB chains. In the heterotetramer, GyrA contains the active site tyrosine that forms a transient covalent intermediate with DNA, while GyrB binds cofactors and catalyzes ATP hydrolysis.</text>
</comment>
<evidence type="ECO:0000256" key="5">
    <source>
        <dbReference type="ARBA" id="ARBA00023029"/>
    </source>
</evidence>
<comment type="similarity">
    <text evidence="2 8">Belongs to the type II topoisomerase GyrA/ParC subunit family.</text>
</comment>
<evidence type="ECO:0000256" key="2">
    <source>
        <dbReference type="ARBA" id="ARBA00008263"/>
    </source>
</evidence>
<dbReference type="CDD" id="cd00187">
    <property type="entry name" value="TOP4c"/>
    <property type="match status" value="1"/>
</dbReference>
<dbReference type="SUPFAM" id="SSF56719">
    <property type="entry name" value="Type II DNA topoisomerase"/>
    <property type="match status" value="1"/>
</dbReference>
<feature type="active site" description="O-(5'-phospho-DNA)-tyrosine intermediate" evidence="8 9">
    <location>
        <position position="126"/>
    </location>
</feature>
<dbReference type="NCBIfam" id="NF004043">
    <property type="entry name" value="PRK05560.1"/>
    <property type="match status" value="1"/>
</dbReference>
<organism evidence="11 12">
    <name type="scientific">Pelagibacter ubique</name>
    <dbReference type="NCBI Taxonomy" id="198252"/>
    <lineage>
        <taxon>Bacteria</taxon>
        <taxon>Pseudomonadati</taxon>
        <taxon>Pseudomonadota</taxon>
        <taxon>Alphaproteobacteria</taxon>
        <taxon>Candidatus Pelagibacterales</taxon>
        <taxon>Candidatus Pelagibacteraceae</taxon>
        <taxon>Candidatus Pelagibacter</taxon>
    </lineage>
</organism>
<dbReference type="NCBIfam" id="TIGR01063">
    <property type="entry name" value="gyrA"/>
    <property type="match status" value="1"/>
</dbReference>
<accession>A0ABX1T4R8</accession>
<dbReference type="InterPro" id="IPR002205">
    <property type="entry name" value="Topo_IIA_dom_A"/>
</dbReference>
<evidence type="ECO:0000259" key="10">
    <source>
        <dbReference type="PROSITE" id="PS52040"/>
    </source>
</evidence>
<keyword evidence="12" id="KW-1185">Reference proteome</keyword>
<dbReference type="InterPro" id="IPR013758">
    <property type="entry name" value="Topo_IIA_A/C_ab"/>
</dbReference>
<evidence type="ECO:0000256" key="1">
    <source>
        <dbReference type="ARBA" id="ARBA00000185"/>
    </source>
</evidence>
<evidence type="ECO:0000256" key="7">
    <source>
        <dbReference type="ARBA" id="ARBA00023235"/>
    </source>
</evidence>
<proteinExistence type="inferred from homology"/>
<dbReference type="InterPro" id="IPR006691">
    <property type="entry name" value="GyrA/parC_rep"/>
</dbReference>
<evidence type="ECO:0000256" key="3">
    <source>
        <dbReference type="ARBA" id="ARBA00022741"/>
    </source>
</evidence>
<evidence type="ECO:0000256" key="4">
    <source>
        <dbReference type="ARBA" id="ARBA00022840"/>
    </source>
</evidence>
<dbReference type="Pfam" id="PF03989">
    <property type="entry name" value="DNA_gyraseA_C"/>
    <property type="match status" value="6"/>
</dbReference>
<dbReference type="SUPFAM" id="SSF101904">
    <property type="entry name" value="GyrA/ParC C-terminal domain-like"/>
    <property type="match status" value="1"/>
</dbReference>
<gene>
    <name evidence="8" type="primary">gyrA</name>
    <name evidence="11" type="ORF">VP91_00011870</name>
</gene>
<dbReference type="InterPro" id="IPR050220">
    <property type="entry name" value="Type_II_DNA_Topoisomerases"/>
</dbReference>
<evidence type="ECO:0000313" key="12">
    <source>
        <dbReference type="Proteomes" id="UP001166004"/>
    </source>
</evidence>
<evidence type="ECO:0000313" key="11">
    <source>
        <dbReference type="EMBL" id="NMN68028.1"/>
    </source>
</evidence>
<evidence type="ECO:0000256" key="8">
    <source>
        <dbReference type="HAMAP-Rule" id="MF_01897"/>
    </source>
</evidence>
<dbReference type="RefSeq" id="WP_169036527.1">
    <property type="nucleotide sequence ID" value="NZ_LANA01000002.1"/>
</dbReference>
<evidence type="ECO:0000256" key="6">
    <source>
        <dbReference type="ARBA" id="ARBA00023125"/>
    </source>
</evidence>
<name>A0ABX1T4R8_PELUQ</name>
<comment type="subcellular location">
    <subcellularLocation>
        <location evidence="8">Cytoplasm</location>
    </subcellularLocation>
</comment>
<dbReference type="Gene3D" id="3.30.1360.40">
    <property type="match status" value="1"/>
</dbReference>
<keyword evidence="7 8" id="KW-0413">Isomerase</keyword>
<comment type="function">
    <text evidence="8">A type II topoisomerase that negatively supercoils closed circular double-stranded (ds) DNA in an ATP-dependent manner to modulate DNA topology and maintain chromosomes in an underwound state. Negative supercoiling favors strand separation, and DNA replication, transcription, recombination and repair, all of which involve strand separation. Also able to catalyze the interconversion of other topological isomers of dsDNA rings, including catenanes and knotted rings. Type II topoisomerases break and join 2 DNA strands simultaneously in an ATP-dependent manner.</text>
</comment>
<comment type="catalytic activity">
    <reaction evidence="1 8 9">
        <text>ATP-dependent breakage, passage and rejoining of double-stranded DNA.</text>
        <dbReference type="EC" id="5.6.2.2"/>
    </reaction>
</comment>
<dbReference type="InterPro" id="IPR005743">
    <property type="entry name" value="GyrA"/>
</dbReference>
<dbReference type="Gene3D" id="1.10.268.10">
    <property type="entry name" value="Topoisomerase, domain 3"/>
    <property type="match status" value="1"/>
</dbReference>
<dbReference type="InterPro" id="IPR013760">
    <property type="entry name" value="Topo_IIA-like_dom_sf"/>
</dbReference>
<protein>
    <recommendedName>
        <fullName evidence="8">DNA gyrase subunit A</fullName>
        <ecNumber evidence="8">5.6.2.2</ecNumber>
    </recommendedName>
</protein>
<keyword evidence="4 8" id="KW-0067">ATP-binding</keyword>
<comment type="miscellaneous">
    <text evidence="8">Few gyrases are as efficient as E.coli at forming negative supercoils. Not all organisms have 2 type II topoisomerases; in organisms with a single type II topoisomerase this enzyme also has to decatenate newly replicated chromosomes.</text>
</comment>
<dbReference type="SMART" id="SM00434">
    <property type="entry name" value="TOP4c"/>
    <property type="match status" value="1"/>
</dbReference>
<dbReference type="NCBIfam" id="NF004044">
    <property type="entry name" value="PRK05561.1"/>
    <property type="match status" value="1"/>
</dbReference>
<dbReference type="Pfam" id="PF00521">
    <property type="entry name" value="DNA_topoisoIV"/>
    <property type="match status" value="1"/>
</dbReference>
<reference evidence="11 12" key="1">
    <citation type="submission" date="2019-07" db="EMBL/GenBank/DDBJ databases">
        <title>SAR11 Genome Evolution.</title>
        <authorList>
            <person name="Giovannoni S."/>
        </authorList>
    </citation>
    <scope>NUCLEOTIDE SEQUENCE [LARGE SCALE GENOMIC DNA]</scope>
    <source>
        <strain evidence="11 12">HTCC9565</strain>
    </source>
</reference>